<dbReference type="PIRSF" id="PIRSF033271">
    <property type="entry name" value="UCP033271"/>
    <property type="match status" value="1"/>
</dbReference>
<organism evidence="3 4">
    <name type="scientific">[Clostridium] hylemonae DSM 15053</name>
    <dbReference type="NCBI Taxonomy" id="553973"/>
    <lineage>
        <taxon>Bacteria</taxon>
        <taxon>Bacillati</taxon>
        <taxon>Bacillota</taxon>
        <taxon>Clostridia</taxon>
        <taxon>Lachnospirales</taxon>
        <taxon>Lachnospiraceae</taxon>
    </lineage>
</organism>
<dbReference type="InterPro" id="IPR051353">
    <property type="entry name" value="Tobamovirus_resist_UPF0261"/>
</dbReference>
<evidence type="ECO:0000313" key="4">
    <source>
        <dbReference type="Proteomes" id="UP000004893"/>
    </source>
</evidence>
<dbReference type="Pfam" id="PF23189">
    <property type="entry name" value="UPF0261_C"/>
    <property type="match status" value="1"/>
</dbReference>
<dbReference type="InterPro" id="IPR044122">
    <property type="entry name" value="UPF0261_N"/>
</dbReference>
<dbReference type="eggNOG" id="COG5441">
    <property type="taxonomic scope" value="Bacteria"/>
</dbReference>
<dbReference type="InterPro" id="IPR056778">
    <property type="entry name" value="UPF0261_C"/>
</dbReference>
<dbReference type="Gene3D" id="3.40.50.12020">
    <property type="entry name" value="Uncharacterised protein family UPF0261, NN domain"/>
    <property type="match status" value="1"/>
</dbReference>
<evidence type="ECO:0000259" key="1">
    <source>
        <dbReference type="Pfam" id="PF06792"/>
    </source>
</evidence>
<dbReference type="STRING" id="553973.CLOHYLEM_04600"/>
<proteinExistence type="predicted"/>
<sequence length="404" mass="44278">METIAVIGAFDTKGTEFEYLRKKIEEYGAGTLMIDVGVLGEPEFCPDVAAAEVAYLSGEKLESLRRQRNRKKANDAMIRGIKALVKKLYKENRIQGAVSMGGGQGTHVAAAAMSVLPAGFPKVILSTVATVPHAQSHFENINDTMVMNSLVDIQGLNYLLRTVIRETAAAIAGLARHAEEPCKTEKEKRIAMSMFGITTPCVSRIQKRLEKSGCEVLVFHTTGMGGRLMEKTIQEGHIDGVVDVTLGEITSDVFGLPGGAGKERLCAAGKKGIPQIVIPGAMDVLNFMPPESMPQAYKDRKYLMHNEDLKVVRTNAEENKILGEETARRLNSSSGKTAVIFPLRGLSSNDQEGKEFYSPEADRELFDAIRTNLKPGIRVIELDCHINDPEFADFIADFMVEEML</sequence>
<dbReference type="HOGENOM" id="CLU_036813_1_0_9"/>
<dbReference type="OrthoDB" id="9776369at2"/>
<protein>
    <submittedName>
        <fullName evidence="3">Uncharacterized protein</fullName>
    </submittedName>
</protein>
<evidence type="ECO:0000313" key="3">
    <source>
        <dbReference type="EMBL" id="EEG75370.1"/>
    </source>
</evidence>
<keyword evidence="4" id="KW-1185">Reference proteome</keyword>
<comment type="caution">
    <text evidence="3">The sequence shown here is derived from an EMBL/GenBank/DDBJ whole genome shotgun (WGS) entry which is preliminary data.</text>
</comment>
<accession>C0BXR3</accession>
<reference evidence="3" key="1">
    <citation type="submission" date="2009-02" db="EMBL/GenBank/DDBJ databases">
        <authorList>
            <person name="Fulton L."/>
            <person name="Clifton S."/>
            <person name="Fulton B."/>
            <person name="Xu J."/>
            <person name="Minx P."/>
            <person name="Pepin K.H."/>
            <person name="Johnson M."/>
            <person name="Bhonagiri V."/>
            <person name="Nash W.E."/>
            <person name="Mardis E.R."/>
            <person name="Wilson R.K."/>
        </authorList>
    </citation>
    <scope>NUCLEOTIDE SEQUENCE [LARGE SCALE GENOMIC DNA]</scope>
    <source>
        <strain evidence="3">DSM 15053</strain>
    </source>
</reference>
<dbReference type="RefSeq" id="WP_006441933.1">
    <property type="nucleotide sequence ID" value="NZ_CP036524.1"/>
</dbReference>
<dbReference type="EMBL" id="ABYI02000012">
    <property type="protein sequence ID" value="EEG75370.1"/>
    <property type="molecule type" value="Genomic_DNA"/>
</dbReference>
<dbReference type="AlphaFoldDB" id="C0BXR3"/>
<dbReference type="CDD" id="cd15488">
    <property type="entry name" value="Tm-1-like"/>
    <property type="match status" value="1"/>
</dbReference>
<dbReference type="Proteomes" id="UP000004893">
    <property type="component" value="Unassembled WGS sequence"/>
</dbReference>
<dbReference type="NCBIfam" id="NF002674">
    <property type="entry name" value="PRK02399.1-2"/>
    <property type="match status" value="1"/>
</dbReference>
<feature type="domain" description="UPF0261" evidence="2">
    <location>
        <begin position="188"/>
        <end position="401"/>
    </location>
</feature>
<feature type="domain" description="UPF0261" evidence="1">
    <location>
        <begin position="3"/>
        <end position="179"/>
    </location>
</feature>
<dbReference type="Pfam" id="PF06792">
    <property type="entry name" value="UPF0261"/>
    <property type="match status" value="1"/>
</dbReference>
<dbReference type="PANTHER" id="PTHR31862">
    <property type="entry name" value="UPF0261 DOMAIN PROTEIN (AFU_ORTHOLOGUE AFUA_1G10120)"/>
    <property type="match status" value="1"/>
</dbReference>
<dbReference type="InterPro" id="IPR008322">
    <property type="entry name" value="UPF0261"/>
</dbReference>
<evidence type="ECO:0000259" key="2">
    <source>
        <dbReference type="Pfam" id="PF23189"/>
    </source>
</evidence>
<reference evidence="3" key="2">
    <citation type="submission" date="2013-06" db="EMBL/GenBank/DDBJ databases">
        <title>Draft genome sequence of Clostridium hylemonae (DSM 15053).</title>
        <authorList>
            <person name="Sudarsanam P."/>
            <person name="Ley R."/>
            <person name="Guruge J."/>
            <person name="Turnbaugh P.J."/>
            <person name="Mahowald M."/>
            <person name="Liep D."/>
            <person name="Gordon J."/>
        </authorList>
    </citation>
    <scope>NUCLEOTIDE SEQUENCE</scope>
    <source>
        <strain evidence="3">DSM 15053</strain>
    </source>
</reference>
<gene>
    <name evidence="3" type="ORF">CLOHYLEM_04600</name>
</gene>
<name>C0BXR3_9FIRM</name>
<dbReference type="Gene3D" id="3.40.50.12030">
    <property type="entry name" value="Uncharacterised protein family UPF0261, NC domain"/>
    <property type="match status" value="1"/>
</dbReference>
<dbReference type="PANTHER" id="PTHR31862:SF1">
    <property type="entry name" value="UPF0261 DOMAIN PROTEIN (AFU_ORTHOLOGUE AFUA_1G10120)"/>
    <property type="match status" value="1"/>
</dbReference>